<dbReference type="EMBL" id="UYRW01001802">
    <property type="protein sequence ID" value="VDK80914.1"/>
    <property type="molecule type" value="Genomic_DNA"/>
</dbReference>
<keyword evidence="2" id="KW-1185">Reference proteome</keyword>
<protein>
    <submittedName>
        <fullName evidence="3">Cytochrome P450</fullName>
    </submittedName>
</protein>
<dbReference type="AlphaFoldDB" id="A0A182EDE9"/>
<evidence type="ECO:0000313" key="1">
    <source>
        <dbReference type="EMBL" id="VDK80914.1"/>
    </source>
</evidence>
<sequence length="68" mass="7614">MHGVKSAFIVYLNMPDCPSTGSPRLRRSNDFLLHSMCNTVLLTAGLRSCMGNEKIFHTASLLLMYRPV</sequence>
<evidence type="ECO:0000313" key="2">
    <source>
        <dbReference type="Proteomes" id="UP000271087"/>
    </source>
</evidence>
<accession>A0A182EDE9</accession>
<reference evidence="3" key="1">
    <citation type="submission" date="2016-06" db="UniProtKB">
        <authorList>
            <consortium name="WormBaseParasite"/>
        </authorList>
    </citation>
    <scope>IDENTIFICATION</scope>
</reference>
<name>A0A182EDE9_ONCOC</name>
<evidence type="ECO:0000313" key="3">
    <source>
        <dbReference type="WBParaSite" id="nOo.2.0.1.t06100-RA"/>
    </source>
</evidence>
<proteinExistence type="predicted"/>
<dbReference type="WBParaSite" id="nOo.2.0.1.t06100-RA">
    <property type="protein sequence ID" value="nOo.2.0.1.t06100-RA"/>
    <property type="gene ID" value="nOo.2.0.1.g06100"/>
</dbReference>
<dbReference type="Proteomes" id="UP000271087">
    <property type="component" value="Unassembled WGS sequence"/>
</dbReference>
<organism evidence="3">
    <name type="scientific">Onchocerca ochengi</name>
    <name type="common">Filarial nematode worm</name>
    <dbReference type="NCBI Taxonomy" id="42157"/>
    <lineage>
        <taxon>Eukaryota</taxon>
        <taxon>Metazoa</taxon>
        <taxon>Ecdysozoa</taxon>
        <taxon>Nematoda</taxon>
        <taxon>Chromadorea</taxon>
        <taxon>Rhabditida</taxon>
        <taxon>Spirurina</taxon>
        <taxon>Spiruromorpha</taxon>
        <taxon>Filarioidea</taxon>
        <taxon>Onchocercidae</taxon>
        <taxon>Onchocerca</taxon>
    </lineage>
</organism>
<reference evidence="1 2" key="2">
    <citation type="submission" date="2018-08" db="EMBL/GenBank/DDBJ databases">
        <authorList>
            <person name="Laetsch R D."/>
            <person name="Stevens L."/>
            <person name="Kumar S."/>
            <person name="Blaxter L. M."/>
        </authorList>
    </citation>
    <scope>NUCLEOTIDE SEQUENCE [LARGE SCALE GENOMIC DNA]</scope>
</reference>
<gene>
    <name evidence="1" type="ORF">NOO_LOCUS6100</name>
</gene>